<dbReference type="RefSeq" id="XP_068138061.1">
    <property type="nucleotide sequence ID" value="XM_068281960.1"/>
</dbReference>
<evidence type="ECO:0000313" key="1">
    <source>
        <dbReference type="EMBL" id="AOW01153.1"/>
    </source>
</evidence>
<protein>
    <submittedName>
        <fullName evidence="1">Uncharacterized protein</fullName>
    </submittedName>
</protein>
<gene>
    <name evidence="1" type="ORF">YALI1_B04577g</name>
</gene>
<dbReference type="AlphaFoldDB" id="A0A1D8N699"/>
<accession>A0A1D8N699</accession>
<dbReference type="Proteomes" id="UP000182444">
    <property type="component" value="Chromosome 1B"/>
</dbReference>
<dbReference type="EMBL" id="CP017554">
    <property type="protein sequence ID" value="AOW01153.1"/>
    <property type="molecule type" value="Genomic_DNA"/>
</dbReference>
<evidence type="ECO:0000313" key="2">
    <source>
        <dbReference type="Proteomes" id="UP000182444"/>
    </source>
</evidence>
<dbReference type="GeneID" id="94582620"/>
<sequence>MRVTARETWPYKSAITNALLLNYYCWTRGRGTVHSTCSNGGNFLTVCSITIVHTLEMSENVSDCAKPHKSSQPRVGGVYSTKCRWSIELNTILGDHQAVYVKYRYK</sequence>
<name>A0A1D8N699_YARLL</name>
<reference evidence="1 2" key="1">
    <citation type="journal article" date="2016" name="PLoS ONE">
        <title>Sequence Assembly of Yarrowia lipolytica Strain W29/CLIB89 Shows Transposable Element Diversity.</title>
        <authorList>
            <person name="Magnan C."/>
            <person name="Yu J."/>
            <person name="Chang I."/>
            <person name="Jahn E."/>
            <person name="Kanomata Y."/>
            <person name="Wu J."/>
            <person name="Zeller M."/>
            <person name="Oakes M."/>
            <person name="Baldi P."/>
            <person name="Sandmeyer S."/>
        </authorList>
    </citation>
    <scope>NUCLEOTIDE SEQUENCE [LARGE SCALE GENOMIC DNA]</scope>
    <source>
        <strain evidence="2">CLIB89(W29)</strain>
    </source>
</reference>
<organism evidence="1 2">
    <name type="scientific">Yarrowia lipolytica</name>
    <name type="common">Candida lipolytica</name>
    <dbReference type="NCBI Taxonomy" id="4952"/>
    <lineage>
        <taxon>Eukaryota</taxon>
        <taxon>Fungi</taxon>
        <taxon>Dikarya</taxon>
        <taxon>Ascomycota</taxon>
        <taxon>Saccharomycotina</taxon>
        <taxon>Dipodascomycetes</taxon>
        <taxon>Dipodascales</taxon>
        <taxon>Dipodascales incertae sedis</taxon>
        <taxon>Yarrowia</taxon>
    </lineage>
</organism>
<proteinExistence type="predicted"/>
<dbReference type="VEuPathDB" id="FungiDB:YALI1_B04577g"/>